<dbReference type="Proteomes" id="UP001163321">
    <property type="component" value="Chromosome 1"/>
</dbReference>
<sequence length="114" mass="12577">MEANETPLFKEDGGVLSDAERYFRHCTESKDDDRVEGDVNSDRDALFAVLVGKAQVSEKVRNMDVTDEDEEETDVDDEEAGEKEIKSSSCRHGASSPFTLGVCGLGLPLTTEFR</sequence>
<reference evidence="1 2" key="1">
    <citation type="journal article" date="2022" name="bioRxiv">
        <title>The genome of the oomycete Peronosclerospora sorghi, a cosmopolitan pathogen of maize and sorghum, is inflated with dispersed pseudogenes.</title>
        <authorList>
            <person name="Fletcher K."/>
            <person name="Martin F."/>
            <person name="Isakeit T."/>
            <person name="Cavanaugh K."/>
            <person name="Magill C."/>
            <person name="Michelmore R."/>
        </authorList>
    </citation>
    <scope>NUCLEOTIDE SEQUENCE [LARGE SCALE GENOMIC DNA]</scope>
    <source>
        <strain evidence="1">P6</strain>
    </source>
</reference>
<evidence type="ECO:0000313" key="2">
    <source>
        <dbReference type="Proteomes" id="UP001163321"/>
    </source>
</evidence>
<accession>A0ACC0WQG7</accession>
<gene>
    <name evidence="1" type="ORF">PsorP6_000610</name>
</gene>
<evidence type="ECO:0000313" key="1">
    <source>
        <dbReference type="EMBL" id="KAI9920925.1"/>
    </source>
</evidence>
<protein>
    <submittedName>
        <fullName evidence="1">Uncharacterized protein</fullName>
    </submittedName>
</protein>
<organism evidence="1 2">
    <name type="scientific">Peronosclerospora sorghi</name>
    <dbReference type="NCBI Taxonomy" id="230839"/>
    <lineage>
        <taxon>Eukaryota</taxon>
        <taxon>Sar</taxon>
        <taxon>Stramenopiles</taxon>
        <taxon>Oomycota</taxon>
        <taxon>Peronosporomycetes</taxon>
        <taxon>Peronosporales</taxon>
        <taxon>Peronosporaceae</taxon>
        <taxon>Peronosclerospora</taxon>
    </lineage>
</organism>
<comment type="caution">
    <text evidence="1">The sequence shown here is derived from an EMBL/GenBank/DDBJ whole genome shotgun (WGS) entry which is preliminary data.</text>
</comment>
<name>A0ACC0WQG7_9STRA</name>
<keyword evidence="2" id="KW-1185">Reference proteome</keyword>
<proteinExistence type="predicted"/>
<dbReference type="EMBL" id="CM047580">
    <property type="protein sequence ID" value="KAI9920925.1"/>
    <property type="molecule type" value="Genomic_DNA"/>
</dbReference>